<dbReference type="Proteomes" id="UP000770015">
    <property type="component" value="Unassembled WGS sequence"/>
</dbReference>
<gene>
    <name evidence="1" type="ORF">F5X68DRAFT_234155</name>
</gene>
<protein>
    <recommendedName>
        <fullName evidence="3">Fungal N-terminal domain-containing protein</fullName>
    </recommendedName>
</protein>
<comment type="caution">
    <text evidence="1">The sequence shown here is derived from an EMBL/GenBank/DDBJ whole genome shotgun (WGS) entry which is preliminary data.</text>
</comment>
<evidence type="ECO:0000313" key="1">
    <source>
        <dbReference type="EMBL" id="KAH6681036.1"/>
    </source>
</evidence>
<keyword evidence="2" id="KW-1185">Reference proteome</keyword>
<reference evidence="1" key="1">
    <citation type="journal article" date="2021" name="Nat. Commun.">
        <title>Genetic determinants of endophytism in the Arabidopsis root mycobiome.</title>
        <authorList>
            <person name="Mesny F."/>
            <person name="Miyauchi S."/>
            <person name="Thiergart T."/>
            <person name="Pickel B."/>
            <person name="Atanasova L."/>
            <person name="Karlsson M."/>
            <person name="Huettel B."/>
            <person name="Barry K.W."/>
            <person name="Haridas S."/>
            <person name="Chen C."/>
            <person name="Bauer D."/>
            <person name="Andreopoulos W."/>
            <person name="Pangilinan J."/>
            <person name="LaButti K."/>
            <person name="Riley R."/>
            <person name="Lipzen A."/>
            <person name="Clum A."/>
            <person name="Drula E."/>
            <person name="Henrissat B."/>
            <person name="Kohler A."/>
            <person name="Grigoriev I.V."/>
            <person name="Martin F.M."/>
            <person name="Hacquard S."/>
        </authorList>
    </citation>
    <scope>NUCLEOTIDE SEQUENCE</scope>
    <source>
        <strain evidence="1">MPI-SDFR-AT-0117</strain>
    </source>
</reference>
<organism evidence="1 2">
    <name type="scientific">Plectosphaerella plurivora</name>
    <dbReference type="NCBI Taxonomy" id="936078"/>
    <lineage>
        <taxon>Eukaryota</taxon>
        <taxon>Fungi</taxon>
        <taxon>Dikarya</taxon>
        <taxon>Ascomycota</taxon>
        <taxon>Pezizomycotina</taxon>
        <taxon>Sordariomycetes</taxon>
        <taxon>Hypocreomycetidae</taxon>
        <taxon>Glomerellales</taxon>
        <taxon>Plectosphaerellaceae</taxon>
        <taxon>Plectosphaerella</taxon>
    </lineage>
</organism>
<name>A0A9P8V742_9PEZI</name>
<dbReference type="EMBL" id="JAGSXJ010000019">
    <property type="protein sequence ID" value="KAH6681036.1"/>
    <property type="molecule type" value="Genomic_DNA"/>
</dbReference>
<proteinExistence type="predicted"/>
<evidence type="ECO:0008006" key="3">
    <source>
        <dbReference type="Google" id="ProtNLM"/>
    </source>
</evidence>
<dbReference type="OrthoDB" id="3200163at2759"/>
<accession>A0A9P8V742</accession>
<sequence length="349" mass="38894">MSGGLEVAAGVIAVVQVTGQAVVLTLKIKQLWAEVRNAPQEVQDLLDEIELTSLLLQDIERQTEQRGMPVGLASASIMQHTQRAHQALESTADLLDAELKRSPSRVRIMMASTKVLLKKSMLDQLKEKMDRSLRLLQMSLQVQTVMLVARASSITLDPLQNAPSESLPAITSADGNTLANEAAEDMSKQSQVTHSKTASKSCLHSFDPRQVHQWSWAGRFNFNFSSGDEGWISVQLPSWLSRSTHLLITNKALGGPQMVLRRYDVIEQWDAQVFDALHRDDWPSLERNLRTTRISPFATSVHGGDLVIFACIYKSIKILKRLLDIGLEAQVDSSDDDDDEVFRPNSRNL</sequence>
<dbReference type="AlphaFoldDB" id="A0A9P8V742"/>
<evidence type="ECO:0000313" key="2">
    <source>
        <dbReference type="Proteomes" id="UP000770015"/>
    </source>
</evidence>